<evidence type="ECO:0000313" key="2">
    <source>
        <dbReference type="EMBL" id="MWV43637.1"/>
    </source>
</evidence>
<dbReference type="SUPFAM" id="SSF55729">
    <property type="entry name" value="Acyl-CoA N-acyltransferases (Nat)"/>
    <property type="match status" value="1"/>
</dbReference>
<dbReference type="RefSeq" id="WP_160497118.1">
    <property type="nucleotide sequence ID" value="NZ_WUBI01000001.1"/>
</dbReference>
<organism evidence="2 3">
    <name type="scientific">Paenibacillus dendrobii</name>
    <dbReference type="NCBI Taxonomy" id="2691084"/>
    <lineage>
        <taxon>Bacteria</taxon>
        <taxon>Bacillati</taxon>
        <taxon>Bacillota</taxon>
        <taxon>Bacilli</taxon>
        <taxon>Bacillales</taxon>
        <taxon>Paenibacillaceae</taxon>
        <taxon>Paenibacillus</taxon>
    </lineage>
</organism>
<dbReference type="EMBL" id="WUBI01000001">
    <property type="protein sequence ID" value="MWV43637.1"/>
    <property type="molecule type" value="Genomic_DNA"/>
</dbReference>
<dbReference type="Proteomes" id="UP000460318">
    <property type="component" value="Unassembled WGS sequence"/>
</dbReference>
<sequence length="316" mass="35530">MRTEDRLKNLQVIELTASMHLYKAEFAEWKRYCSIYYHQAVVGFQLQAGLAHLPLEGSMPYWLKNDGVIIGGAAISIDAIRCLFTIPPHQADAGLVRLLSKAIRQLGEMQAIHARDVPTDQEDIYIRAGFCPEPYGYRWMQRPSAEFIQPLNSGIKLAHPEINNEAGEHRLLLEREIGLFLFKHAYDRACTRMPAISFAEVLVKLRSNAARNPEDVLLASSLIYDTATRALIGVCLIGMQEGCPSIDELAVMPSFRGRGLATRMVQRALTILEQRGQPLLRIRVMHGHPIESVCFQLGFMPGPLFLPSMTQYGQEV</sequence>
<accession>A0A7X3IKD5</accession>
<keyword evidence="2" id="KW-0808">Transferase</keyword>
<proteinExistence type="predicted"/>
<protein>
    <submittedName>
        <fullName evidence="2">GNAT family N-acetyltransferase</fullName>
    </submittedName>
</protein>
<dbReference type="CDD" id="cd04301">
    <property type="entry name" value="NAT_SF"/>
    <property type="match status" value="1"/>
</dbReference>
<comment type="caution">
    <text evidence="2">The sequence shown here is derived from an EMBL/GenBank/DDBJ whole genome shotgun (WGS) entry which is preliminary data.</text>
</comment>
<keyword evidence="3" id="KW-1185">Reference proteome</keyword>
<dbReference type="Gene3D" id="3.40.630.30">
    <property type="match status" value="1"/>
</dbReference>
<dbReference type="PROSITE" id="PS51186">
    <property type="entry name" value="GNAT"/>
    <property type="match status" value="1"/>
</dbReference>
<evidence type="ECO:0000313" key="3">
    <source>
        <dbReference type="Proteomes" id="UP000460318"/>
    </source>
</evidence>
<name>A0A7X3IKD5_9BACL</name>
<feature type="domain" description="N-acetyltransferase" evidence="1">
    <location>
        <begin position="177"/>
        <end position="316"/>
    </location>
</feature>
<reference evidence="2 3" key="1">
    <citation type="submission" date="2019-12" db="EMBL/GenBank/DDBJ databases">
        <title>Paenibacillus sp. nov., an endophytic bacterium isolated from the stem of Dendrobium.</title>
        <authorList>
            <person name="Zhao R."/>
        </authorList>
    </citation>
    <scope>NUCLEOTIDE SEQUENCE [LARGE SCALE GENOMIC DNA]</scope>
    <source>
        <strain evidence="2 3">HJL G12</strain>
    </source>
</reference>
<gene>
    <name evidence="2" type="ORF">GRF59_08310</name>
</gene>
<evidence type="ECO:0000259" key="1">
    <source>
        <dbReference type="PROSITE" id="PS51186"/>
    </source>
</evidence>
<dbReference type="Pfam" id="PF00583">
    <property type="entry name" value="Acetyltransf_1"/>
    <property type="match status" value="1"/>
</dbReference>
<dbReference type="InterPro" id="IPR016181">
    <property type="entry name" value="Acyl_CoA_acyltransferase"/>
</dbReference>
<dbReference type="InterPro" id="IPR000182">
    <property type="entry name" value="GNAT_dom"/>
</dbReference>
<dbReference type="GO" id="GO:0016747">
    <property type="term" value="F:acyltransferase activity, transferring groups other than amino-acyl groups"/>
    <property type="evidence" value="ECO:0007669"/>
    <property type="project" value="InterPro"/>
</dbReference>
<dbReference type="AlphaFoldDB" id="A0A7X3IKD5"/>